<dbReference type="AlphaFoldDB" id="A0AAE1Y4M7"/>
<dbReference type="EMBL" id="JACGWO010000007">
    <property type="protein sequence ID" value="KAK4423382.1"/>
    <property type="molecule type" value="Genomic_DNA"/>
</dbReference>
<keyword evidence="3" id="KW-1185">Reference proteome</keyword>
<sequence>MKANKGVEGDAVRGGEGDTVRGAEGEGGEAMRGGEGEMADAMRCGEGNREDEVIEDDGCSDSTKFDDNDIDLENDVEGEKLVDDDAENRREVVMTVSSDSEFVSDEDMVGSQPPTQGMQSQDINFMEQQESQPLRHIFSQCSNVNEASGSESQVPFLTKGGKIFITMTNLSAAIHASKKKKPNT</sequence>
<reference evidence="2" key="1">
    <citation type="submission" date="2020-06" db="EMBL/GenBank/DDBJ databases">
        <authorList>
            <person name="Li T."/>
            <person name="Hu X."/>
            <person name="Zhang T."/>
            <person name="Song X."/>
            <person name="Zhang H."/>
            <person name="Dai N."/>
            <person name="Sheng W."/>
            <person name="Hou X."/>
            <person name="Wei L."/>
        </authorList>
    </citation>
    <scope>NUCLEOTIDE SEQUENCE</scope>
    <source>
        <strain evidence="2">3651</strain>
        <tissue evidence="2">Leaf</tissue>
    </source>
</reference>
<reference evidence="2" key="2">
    <citation type="journal article" date="2024" name="Plant">
        <title>Genomic evolution and insights into agronomic trait innovations of Sesamum species.</title>
        <authorList>
            <person name="Miao H."/>
            <person name="Wang L."/>
            <person name="Qu L."/>
            <person name="Liu H."/>
            <person name="Sun Y."/>
            <person name="Le M."/>
            <person name="Wang Q."/>
            <person name="Wei S."/>
            <person name="Zheng Y."/>
            <person name="Lin W."/>
            <person name="Duan Y."/>
            <person name="Cao H."/>
            <person name="Xiong S."/>
            <person name="Wang X."/>
            <person name="Wei L."/>
            <person name="Li C."/>
            <person name="Ma Q."/>
            <person name="Ju M."/>
            <person name="Zhao R."/>
            <person name="Li G."/>
            <person name="Mu C."/>
            <person name="Tian Q."/>
            <person name="Mei H."/>
            <person name="Zhang T."/>
            <person name="Gao T."/>
            <person name="Zhang H."/>
        </authorList>
    </citation>
    <scope>NUCLEOTIDE SEQUENCE</scope>
    <source>
        <strain evidence="2">3651</strain>
    </source>
</reference>
<gene>
    <name evidence="2" type="ORF">Salat_1921000</name>
</gene>
<evidence type="ECO:0000256" key="1">
    <source>
        <dbReference type="SAM" id="MobiDB-lite"/>
    </source>
</evidence>
<accession>A0AAE1Y4M7</accession>
<feature type="compositionally biased region" description="Basic and acidic residues" evidence="1">
    <location>
        <begin position="1"/>
        <end position="24"/>
    </location>
</feature>
<protein>
    <submittedName>
        <fullName evidence="2">Uncharacterized protein</fullName>
    </submittedName>
</protein>
<feature type="region of interest" description="Disordered" evidence="1">
    <location>
        <begin position="50"/>
        <end position="119"/>
    </location>
</feature>
<evidence type="ECO:0000313" key="2">
    <source>
        <dbReference type="EMBL" id="KAK4423382.1"/>
    </source>
</evidence>
<feature type="region of interest" description="Disordered" evidence="1">
    <location>
        <begin position="1"/>
        <end position="38"/>
    </location>
</feature>
<name>A0AAE1Y4M7_9LAMI</name>
<feature type="compositionally biased region" description="Basic and acidic residues" evidence="1">
    <location>
        <begin position="77"/>
        <end position="92"/>
    </location>
</feature>
<proteinExistence type="predicted"/>
<comment type="caution">
    <text evidence="2">The sequence shown here is derived from an EMBL/GenBank/DDBJ whole genome shotgun (WGS) entry which is preliminary data.</text>
</comment>
<evidence type="ECO:0000313" key="3">
    <source>
        <dbReference type="Proteomes" id="UP001293254"/>
    </source>
</evidence>
<organism evidence="2 3">
    <name type="scientific">Sesamum alatum</name>
    <dbReference type="NCBI Taxonomy" id="300844"/>
    <lineage>
        <taxon>Eukaryota</taxon>
        <taxon>Viridiplantae</taxon>
        <taxon>Streptophyta</taxon>
        <taxon>Embryophyta</taxon>
        <taxon>Tracheophyta</taxon>
        <taxon>Spermatophyta</taxon>
        <taxon>Magnoliopsida</taxon>
        <taxon>eudicotyledons</taxon>
        <taxon>Gunneridae</taxon>
        <taxon>Pentapetalae</taxon>
        <taxon>asterids</taxon>
        <taxon>lamiids</taxon>
        <taxon>Lamiales</taxon>
        <taxon>Pedaliaceae</taxon>
        <taxon>Sesamum</taxon>
    </lineage>
</organism>
<dbReference type="Proteomes" id="UP001293254">
    <property type="component" value="Unassembled WGS sequence"/>
</dbReference>